<dbReference type="Proteomes" id="UP000256980">
    <property type="component" value="Unassembled WGS sequence"/>
</dbReference>
<keyword evidence="3" id="KW-1185">Reference proteome</keyword>
<accession>A0A3D9H7G6</accession>
<keyword evidence="1" id="KW-0732">Signal</keyword>
<organism evidence="2 3">
    <name type="scientific">Winogradskyella eximia</name>
    <dbReference type="NCBI Taxonomy" id="262006"/>
    <lineage>
        <taxon>Bacteria</taxon>
        <taxon>Pseudomonadati</taxon>
        <taxon>Bacteroidota</taxon>
        <taxon>Flavobacteriia</taxon>
        <taxon>Flavobacteriales</taxon>
        <taxon>Flavobacteriaceae</taxon>
        <taxon>Winogradskyella</taxon>
    </lineage>
</organism>
<dbReference type="OrthoDB" id="1452637at2"/>
<comment type="caution">
    <text evidence="2">The sequence shown here is derived from an EMBL/GenBank/DDBJ whole genome shotgun (WGS) entry which is preliminary data.</text>
</comment>
<gene>
    <name evidence="2" type="ORF">DFQ10_102303</name>
</gene>
<evidence type="ECO:0000313" key="2">
    <source>
        <dbReference type="EMBL" id="RED45434.1"/>
    </source>
</evidence>
<feature type="signal peptide" evidence="1">
    <location>
        <begin position="1"/>
        <end position="23"/>
    </location>
</feature>
<proteinExistence type="predicted"/>
<name>A0A3D9H7G6_9FLAO</name>
<dbReference type="AlphaFoldDB" id="A0A3D9H7G6"/>
<sequence>MKKFSLKYKIVALLLVLAFTTQSMETINSHTYKVGVDSYHYECGCFGCYPTHLSATCKSDKFH</sequence>
<protein>
    <submittedName>
        <fullName evidence="2">Uncharacterized protein</fullName>
    </submittedName>
</protein>
<feature type="chain" id="PRO_5017831394" evidence="1">
    <location>
        <begin position="24"/>
        <end position="63"/>
    </location>
</feature>
<evidence type="ECO:0000256" key="1">
    <source>
        <dbReference type="SAM" id="SignalP"/>
    </source>
</evidence>
<dbReference type="RefSeq" id="WP_147299189.1">
    <property type="nucleotide sequence ID" value="NZ_CANKZP010000002.1"/>
</dbReference>
<dbReference type="EMBL" id="QRDV01000002">
    <property type="protein sequence ID" value="RED45434.1"/>
    <property type="molecule type" value="Genomic_DNA"/>
</dbReference>
<evidence type="ECO:0000313" key="3">
    <source>
        <dbReference type="Proteomes" id="UP000256980"/>
    </source>
</evidence>
<reference evidence="2 3" key="1">
    <citation type="submission" date="2018-07" db="EMBL/GenBank/DDBJ databases">
        <title>Genomic Encyclopedia of Type Strains, Phase III (KMG-III): the genomes of soil and plant-associated and newly described type strains.</title>
        <authorList>
            <person name="Whitman W."/>
        </authorList>
    </citation>
    <scope>NUCLEOTIDE SEQUENCE [LARGE SCALE GENOMIC DNA]</scope>
    <source>
        <strain evidence="2 3">CECT 7946</strain>
    </source>
</reference>